<dbReference type="Pfam" id="PF00353">
    <property type="entry name" value="HemolysinCabind"/>
    <property type="match status" value="4"/>
</dbReference>
<evidence type="ECO:0000256" key="1">
    <source>
        <dbReference type="ARBA" id="ARBA00004613"/>
    </source>
</evidence>
<dbReference type="Gene3D" id="2.60.120.200">
    <property type="match status" value="1"/>
</dbReference>
<dbReference type="InterPro" id="IPR050557">
    <property type="entry name" value="RTX_toxin/Mannuronan_C5-epim"/>
</dbReference>
<evidence type="ECO:0000256" key="4">
    <source>
        <dbReference type="SAM" id="MobiDB-lite"/>
    </source>
</evidence>
<comment type="caution">
    <text evidence="6">The sequence shown here is derived from an EMBL/GenBank/DDBJ whole genome shotgun (WGS) entry which is preliminary data.</text>
</comment>
<dbReference type="InterPro" id="IPR018511">
    <property type="entry name" value="Hemolysin-typ_Ca-bd_CS"/>
</dbReference>
<proteinExistence type="inferred from homology"/>
<dbReference type="PANTHER" id="PTHR38340">
    <property type="entry name" value="S-LAYER PROTEIN"/>
    <property type="match status" value="1"/>
</dbReference>
<dbReference type="PANTHER" id="PTHR38340:SF1">
    <property type="entry name" value="S-LAYER PROTEIN"/>
    <property type="match status" value="1"/>
</dbReference>
<dbReference type="InterPro" id="IPR011049">
    <property type="entry name" value="Serralysin-like_metalloprot_C"/>
</dbReference>
<sequence>MEHWISPQAITVGQLGQPWTERDWLAATWGKSPLMDWSADNVELADIGLTLLLDQSIDGGAPFEGAEIQSRAVATTGTWSWLAQVPEMVDGAVFGMFVFKADWRNDPWIEFDFEFVGARTDAVQLTVHMENASGTHVTNLSPVVIPLGFDASAAPHLYEIDVGTGVTRFLVDGREIHSFSAGDMPGDLWSTGDLRAFTSLWAAQPSLSDWTGDWAWPGSPLAAQVEGVWTPASPFSLSFEELTPTQSAATTGGRLRGGGGADVLAGSGDRDIVDGFSGADALGGGPGDDHLRGGDGDDWLDGGEGDDRLFAGHGDDLLTAGDGRDVLRGDAGRDLLRAGAGDDRLFGGDGDDQMSGGAGRDVLKGGDGDDLLEGGAGHDVLWGNDGADVFRLDGDASDRIRDFSITGGDLLDLRSLRAEADQLELAGRGEWHRLLLHSDGEVSELATFDIEDAGRISLAELIEADCLLL</sequence>
<dbReference type="GO" id="GO:0005975">
    <property type="term" value="P:carbohydrate metabolic process"/>
    <property type="evidence" value="ECO:0007669"/>
    <property type="project" value="InterPro"/>
</dbReference>
<evidence type="ECO:0000313" key="7">
    <source>
        <dbReference type="Proteomes" id="UP000314011"/>
    </source>
</evidence>
<feature type="region of interest" description="Disordered" evidence="4">
    <location>
        <begin position="276"/>
        <end position="306"/>
    </location>
</feature>
<dbReference type="SUPFAM" id="SSF51120">
    <property type="entry name" value="beta-Roll"/>
    <property type="match status" value="1"/>
</dbReference>
<dbReference type="OrthoDB" id="7667126at2"/>
<accession>A0A5C5GAQ3</accession>
<dbReference type="PROSITE" id="PS51762">
    <property type="entry name" value="GH16_2"/>
    <property type="match status" value="1"/>
</dbReference>
<keyword evidence="3" id="KW-0964">Secreted</keyword>
<dbReference type="Pfam" id="PF00722">
    <property type="entry name" value="Glyco_hydro_16"/>
    <property type="match status" value="1"/>
</dbReference>
<dbReference type="AlphaFoldDB" id="A0A5C5GAQ3"/>
<dbReference type="GO" id="GO:0005576">
    <property type="term" value="C:extracellular region"/>
    <property type="evidence" value="ECO:0007669"/>
    <property type="project" value="UniProtKB-SubCell"/>
</dbReference>
<evidence type="ECO:0000256" key="3">
    <source>
        <dbReference type="ARBA" id="ARBA00022525"/>
    </source>
</evidence>
<dbReference type="PROSITE" id="PS00330">
    <property type="entry name" value="HEMOLYSIN_CALCIUM"/>
    <property type="match status" value="1"/>
</dbReference>
<evidence type="ECO:0000259" key="5">
    <source>
        <dbReference type="PROSITE" id="PS51762"/>
    </source>
</evidence>
<dbReference type="RefSeq" id="WP_140197431.1">
    <property type="nucleotide sequence ID" value="NZ_CP065915.1"/>
</dbReference>
<reference evidence="6 7" key="1">
    <citation type="submission" date="2019-06" db="EMBL/GenBank/DDBJ databases">
        <title>Genome of new Rhodobacteraceae sp. SM1903.</title>
        <authorList>
            <person name="Ren X."/>
        </authorList>
    </citation>
    <scope>NUCLEOTIDE SEQUENCE [LARGE SCALE GENOMIC DNA]</scope>
    <source>
        <strain evidence="6 7">SM1903</strain>
    </source>
</reference>
<name>A0A5C5GAQ3_9RHOB</name>
<dbReference type="GO" id="GO:0004553">
    <property type="term" value="F:hydrolase activity, hydrolyzing O-glycosyl compounds"/>
    <property type="evidence" value="ECO:0007669"/>
    <property type="project" value="InterPro"/>
</dbReference>
<dbReference type="PRINTS" id="PR00313">
    <property type="entry name" value="CABNDNGRPT"/>
</dbReference>
<evidence type="ECO:0000313" key="6">
    <source>
        <dbReference type="EMBL" id="TNY30637.1"/>
    </source>
</evidence>
<evidence type="ECO:0000256" key="2">
    <source>
        <dbReference type="ARBA" id="ARBA00006865"/>
    </source>
</evidence>
<organism evidence="6 7">
    <name type="scientific">Pelagovum pacificum</name>
    <dbReference type="NCBI Taxonomy" id="2588711"/>
    <lineage>
        <taxon>Bacteria</taxon>
        <taxon>Pseudomonadati</taxon>
        <taxon>Pseudomonadota</taxon>
        <taxon>Alphaproteobacteria</taxon>
        <taxon>Rhodobacterales</taxon>
        <taxon>Paracoccaceae</taxon>
        <taxon>Pelagovum</taxon>
    </lineage>
</organism>
<protein>
    <submittedName>
        <fullName evidence="6">Glycosyl hydrolase family protein</fullName>
    </submittedName>
</protein>
<keyword evidence="6" id="KW-0378">Hydrolase</keyword>
<dbReference type="EMBL" id="VFFF01000004">
    <property type="protein sequence ID" value="TNY30637.1"/>
    <property type="molecule type" value="Genomic_DNA"/>
</dbReference>
<gene>
    <name evidence="6" type="ORF">FHY64_18825</name>
</gene>
<feature type="domain" description="GH16" evidence="5">
    <location>
        <begin position="27"/>
        <end position="236"/>
    </location>
</feature>
<dbReference type="SUPFAM" id="SSF49899">
    <property type="entry name" value="Concanavalin A-like lectins/glucanases"/>
    <property type="match status" value="1"/>
</dbReference>
<dbReference type="InterPro" id="IPR001343">
    <property type="entry name" value="Hemolysn_Ca-bd"/>
</dbReference>
<dbReference type="InterPro" id="IPR000757">
    <property type="entry name" value="Beta-glucanase-like"/>
</dbReference>
<dbReference type="Proteomes" id="UP000314011">
    <property type="component" value="Unassembled WGS sequence"/>
</dbReference>
<comment type="similarity">
    <text evidence="2">Belongs to the glycosyl hydrolase 16 family.</text>
</comment>
<dbReference type="GO" id="GO:0005509">
    <property type="term" value="F:calcium ion binding"/>
    <property type="evidence" value="ECO:0007669"/>
    <property type="project" value="InterPro"/>
</dbReference>
<dbReference type="Gene3D" id="2.150.10.10">
    <property type="entry name" value="Serralysin-like metalloprotease, C-terminal"/>
    <property type="match status" value="2"/>
</dbReference>
<dbReference type="InterPro" id="IPR013320">
    <property type="entry name" value="ConA-like_dom_sf"/>
</dbReference>
<comment type="subcellular location">
    <subcellularLocation>
        <location evidence="1">Secreted</location>
    </subcellularLocation>
</comment>
<keyword evidence="7" id="KW-1185">Reference proteome</keyword>